<feature type="transmembrane region" description="Helical" evidence="2">
    <location>
        <begin position="188"/>
        <end position="212"/>
    </location>
</feature>
<feature type="region of interest" description="Disordered" evidence="1">
    <location>
        <begin position="1"/>
        <end position="44"/>
    </location>
</feature>
<feature type="transmembrane region" description="Helical" evidence="2">
    <location>
        <begin position="467"/>
        <end position="488"/>
    </location>
</feature>
<proteinExistence type="predicted"/>
<reference evidence="3 4" key="1">
    <citation type="journal article" date="2023" name="Commun. Biol.">
        <title>Genome analysis of Parmales, the sister group of diatoms, reveals the evolutionary specialization of diatoms from phago-mixotrophs to photoautotrophs.</title>
        <authorList>
            <person name="Ban H."/>
            <person name="Sato S."/>
            <person name="Yoshikawa S."/>
            <person name="Yamada K."/>
            <person name="Nakamura Y."/>
            <person name="Ichinomiya M."/>
            <person name="Sato N."/>
            <person name="Blanc-Mathieu R."/>
            <person name="Endo H."/>
            <person name="Kuwata A."/>
            <person name="Ogata H."/>
        </authorList>
    </citation>
    <scope>NUCLEOTIDE SEQUENCE [LARGE SCALE GENOMIC DNA]</scope>
</reference>
<evidence type="ECO:0000313" key="4">
    <source>
        <dbReference type="Proteomes" id="UP001165060"/>
    </source>
</evidence>
<organism evidence="3 4">
    <name type="scientific">Tetraparma gracilis</name>
    <dbReference type="NCBI Taxonomy" id="2962635"/>
    <lineage>
        <taxon>Eukaryota</taxon>
        <taxon>Sar</taxon>
        <taxon>Stramenopiles</taxon>
        <taxon>Ochrophyta</taxon>
        <taxon>Bolidophyceae</taxon>
        <taxon>Parmales</taxon>
        <taxon>Triparmaceae</taxon>
        <taxon>Tetraparma</taxon>
    </lineage>
</organism>
<feature type="transmembrane region" description="Helical" evidence="2">
    <location>
        <begin position="125"/>
        <end position="143"/>
    </location>
</feature>
<feature type="transmembrane region" description="Helical" evidence="2">
    <location>
        <begin position="233"/>
        <end position="250"/>
    </location>
</feature>
<keyword evidence="2" id="KW-0472">Membrane</keyword>
<evidence type="ECO:0000256" key="2">
    <source>
        <dbReference type="SAM" id="Phobius"/>
    </source>
</evidence>
<feature type="transmembrane region" description="Helical" evidence="2">
    <location>
        <begin position="331"/>
        <end position="354"/>
    </location>
</feature>
<keyword evidence="2" id="KW-1133">Transmembrane helix</keyword>
<feature type="transmembrane region" description="Helical" evidence="2">
    <location>
        <begin position="500"/>
        <end position="518"/>
    </location>
</feature>
<feature type="compositionally biased region" description="Low complexity" evidence="1">
    <location>
        <begin position="10"/>
        <end position="37"/>
    </location>
</feature>
<feature type="transmembrane region" description="Helical" evidence="2">
    <location>
        <begin position="398"/>
        <end position="420"/>
    </location>
</feature>
<accession>A0ABQ6MQC6</accession>
<sequence>MPATRRGRSKSPAATSRKPSSTSTSRSRSRPQSKPSSDTPVSDLKKLAVQTSPGLEPFMVISFFAMGQFPLVMAGLMFVPLFSNNGDFECQEAELQDSCRRCHFTEHPWFCPLSLSGIIGDDVELQTVFFSSFVLAYLTYYLTSVLHNPLSTTTLKATAPFLLCLATFFCCIYSFPLRIGCSQSYFNVATHLSFLLISFVLAGYSFCVPFSPKKLSKKAAKESDEIKTRMSKYMIQLNAAGALVSAVGLFHWIGQFLFLVVEVLITFVFVGWEFSQVKINLEAAKGLPLWSARLIKWGELAVYAACVGWNAGSVGVWLEDPFSWSSGSWDLYFAVTGFYMLCERILFTIVLEDVRVLALLPHRSYMLKRMYERGYTRLMIFWMLSTTLNRPNSALLEYLYTVACIASFASLSSFHLILPVDPTAHHRLATHVGIPLPAFSVGNVVVHGLPCVLAVLCPPQAIEWHHGLAACAVQVFWGLCATGGTFLLDDIYSPADKGTWHGLWVVALITNVMMPWYYHWMEWV</sequence>
<dbReference type="Proteomes" id="UP001165060">
    <property type="component" value="Unassembled WGS sequence"/>
</dbReference>
<feature type="transmembrane region" description="Helical" evidence="2">
    <location>
        <begin position="58"/>
        <end position="79"/>
    </location>
</feature>
<feature type="transmembrane region" description="Helical" evidence="2">
    <location>
        <begin position="432"/>
        <end position="455"/>
    </location>
</feature>
<evidence type="ECO:0000313" key="3">
    <source>
        <dbReference type="EMBL" id="GMI29950.1"/>
    </source>
</evidence>
<evidence type="ECO:0000256" key="1">
    <source>
        <dbReference type="SAM" id="MobiDB-lite"/>
    </source>
</evidence>
<comment type="caution">
    <text evidence="3">The sequence shown here is derived from an EMBL/GenBank/DDBJ whole genome shotgun (WGS) entry which is preliminary data.</text>
</comment>
<feature type="transmembrane region" description="Helical" evidence="2">
    <location>
        <begin position="155"/>
        <end position="176"/>
    </location>
</feature>
<keyword evidence="4" id="KW-1185">Reference proteome</keyword>
<gene>
    <name evidence="3" type="ORF">TeGR_g8676</name>
</gene>
<dbReference type="EMBL" id="BRYB01001626">
    <property type="protein sequence ID" value="GMI29950.1"/>
    <property type="molecule type" value="Genomic_DNA"/>
</dbReference>
<protein>
    <submittedName>
        <fullName evidence="3">Uncharacterized protein</fullName>
    </submittedName>
</protein>
<name>A0ABQ6MQC6_9STRA</name>
<keyword evidence="2" id="KW-0812">Transmembrane</keyword>